<feature type="compositionally biased region" description="Low complexity" evidence="1">
    <location>
        <begin position="197"/>
        <end position="207"/>
    </location>
</feature>
<evidence type="ECO:0000313" key="4">
    <source>
        <dbReference type="EMBL" id="EDX71884.1"/>
    </source>
</evidence>
<evidence type="ECO:0000259" key="3">
    <source>
        <dbReference type="PROSITE" id="PS51272"/>
    </source>
</evidence>
<dbReference type="STRING" id="118168.MC7420_6970"/>
<dbReference type="PANTHER" id="PTHR33740:SF3">
    <property type="entry name" value="GPI-ANCHORED ADHESIN-LIKE PROTEIN"/>
    <property type="match status" value="1"/>
</dbReference>
<feature type="region of interest" description="Disordered" evidence="1">
    <location>
        <begin position="187"/>
        <end position="226"/>
    </location>
</feature>
<evidence type="ECO:0000313" key="5">
    <source>
        <dbReference type="Proteomes" id="UP000003835"/>
    </source>
</evidence>
<gene>
    <name evidence="4" type="ORF">MC7420_6970</name>
</gene>
<name>B4W1T0_9CYAN</name>
<dbReference type="Proteomes" id="UP000003835">
    <property type="component" value="Unassembled WGS sequence"/>
</dbReference>
<keyword evidence="5" id="KW-1185">Reference proteome</keyword>
<dbReference type="eggNOG" id="ENOG502Z7MI">
    <property type="taxonomic scope" value="Bacteria"/>
</dbReference>
<sequence length="445" mass="48485">MVLFPVLLNKRPILFTGFVACLVGVLTACANSPTGQSLERSLAVDPKLEDNASILGSQTNEQISSAQLPEDFPTVIPRYPDAQLQNVEPLTGSDAQGQRTIWSSTDPSNDIQAFYRRAFESGSWQVISAPNQDGMNSFIVRRNDLKVRVSIPTDTTLNDAEETPTETETNPNSTTFEIQYIRSNTETAAAPSDALESSETATENTESVDSASGKDQNFTDFDNVPPGLRQYVEDLAALGVLTPDSSSANNKSEDSGTQFTANKIITRRQYARWLIETNNRIYENSPGKQIRLASETTQPAFQDVPASDPDFGAIQGLAEAGLIPSPLSGNSTEVLFRPDAPLTRENLVLWKVPLDIRQGLPQASLDAVQQTWGFQDAGKIDPKALRAVLADFQNGEQSIIRRVFGYTTLFQPQKPVTQAEAAAALWYFGSQGEGISASEVLQQSN</sequence>
<evidence type="ECO:0000256" key="1">
    <source>
        <dbReference type="SAM" id="MobiDB-lite"/>
    </source>
</evidence>
<organism evidence="4 5">
    <name type="scientific">Coleofasciculus chthonoplastes PCC 7420</name>
    <dbReference type="NCBI Taxonomy" id="118168"/>
    <lineage>
        <taxon>Bacteria</taxon>
        <taxon>Bacillati</taxon>
        <taxon>Cyanobacteriota</taxon>
        <taxon>Cyanophyceae</taxon>
        <taxon>Coleofasciculales</taxon>
        <taxon>Coleofasciculaceae</taxon>
        <taxon>Coleofasciculus</taxon>
    </lineage>
</organism>
<proteinExistence type="predicted"/>
<dbReference type="PANTHER" id="PTHR33740">
    <property type="entry name" value="GPI-ANCHORED ADHESIN-LIKE PROTEIN"/>
    <property type="match status" value="1"/>
</dbReference>
<dbReference type="AlphaFoldDB" id="B4W1T0"/>
<feature type="domain" description="SLH" evidence="3">
    <location>
        <begin position="215"/>
        <end position="288"/>
    </location>
</feature>
<keyword evidence="2" id="KW-0732">Signal</keyword>
<feature type="chain" id="PRO_5002825498" evidence="2">
    <location>
        <begin position="31"/>
        <end position="445"/>
    </location>
</feature>
<dbReference type="RefSeq" id="WP_006105362.1">
    <property type="nucleotide sequence ID" value="NZ_DS989869.1"/>
</dbReference>
<feature type="signal peptide" evidence="2">
    <location>
        <begin position="1"/>
        <end position="30"/>
    </location>
</feature>
<dbReference type="InterPro" id="IPR001119">
    <property type="entry name" value="SLH_dom"/>
</dbReference>
<dbReference type="EMBL" id="DS989869">
    <property type="protein sequence ID" value="EDX71884.1"/>
    <property type="molecule type" value="Genomic_DNA"/>
</dbReference>
<dbReference type="Pfam" id="PF00395">
    <property type="entry name" value="SLH"/>
    <property type="match status" value="1"/>
</dbReference>
<feature type="compositionally biased region" description="Polar residues" evidence="1">
    <location>
        <begin position="208"/>
        <end position="220"/>
    </location>
</feature>
<dbReference type="HOGENOM" id="CLU_048100_0_0_3"/>
<feature type="region of interest" description="Disordered" evidence="1">
    <location>
        <begin position="153"/>
        <end position="174"/>
    </location>
</feature>
<reference evidence="4 5" key="1">
    <citation type="submission" date="2008-07" db="EMBL/GenBank/DDBJ databases">
        <authorList>
            <person name="Tandeau de Marsac N."/>
            <person name="Ferriera S."/>
            <person name="Johnson J."/>
            <person name="Kravitz S."/>
            <person name="Beeson K."/>
            <person name="Sutton G."/>
            <person name="Rogers Y.-H."/>
            <person name="Friedman R."/>
            <person name="Frazier M."/>
            <person name="Venter J.C."/>
        </authorList>
    </citation>
    <scope>NUCLEOTIDE SEQUENCE [LARGE SCALE GENOMIC DNA]</scope>
    <source>
        <strain evidence="4 5">PCC 7420</strain>
    </source>
</reference>
<protein>
    <submittedName>
        <fullName evidence="4">S-layer domain protein</fullName>
    </submittedName>
</protein>
<accession>B4W1T0</accession>
<evidence type="ECO:0000256" key="2">
    <source>
        <dbReference type="SAM" id="SignalP"/>
    </source>
</evidence>
<dbReference type="PROSITE" id="PS51272">
    <property type="entry name" value="SLH"/>
    <property type="match status" value="2"/>
</dbReference>
<feature type="domain" description="SLH" evidence="3">
    <location>
        <begin position="297"/>
        <end position="365"/>
    </location>
</feature>